<dbReference type="SUPFAM" id="SSF51735">
    <property type="entry name" value="NAD(P)-binding Rossmann-fold domains"/>
    <property type="match status" value="1"/>
</dbReference>
<dbReference type="GO" id="GO:0004029">
    <property type="term" value="F:aldehyde dehydrogenase (NAD+) activity"/>
    <property type="evidence" value="ECO:0007669"/>
    <property type="project" value="TreeGrafter"/>
</dbReference>
<dbReference type="Gene3D" id="3.40.50.720">
    <property type="entry name" value="NAD(P)-binding Rossmann-like Domain"/>
    <property type="match status" value="1"/>
</dbReference>
<organism evidence="3">
    <name type="scientific">freshwater metagenome</name>
    <dbReference type="NCBI Taxonomy" id="449393"/>
    <lineage>
        <taxon>unclassified sequences</taxon>
        <taxon>metagenomes</taxon>
        <taxon>ecological metagenomes</taxon>
    </lineage>
</organism>
<evidence type="ECO:0000259" key="2">
    <source>
        <dbReference type="Pfam" id="PF13460"/>
    </source>
</evidence>
<feature type="domain" description="NAD(P)-binding" evidence="2">
    <location>
        <begin position="13"/>
        <end position="125"/>
    </location>
</feature>
<evidence type="ECO:0000256" key="1">
    <source>
        <dbReference type="SAM" id="Phobius"/>
    </source>
</evidence>
<dbReference type="InterPro" id="IPR051783">
    <property type="entry name" value="NAD(P)-dependent_oxidoreduct"/>
</dbReference>
<dbReference type="EMBL" id="CAEZSC010000100">
    <property type="protein sequence ID" value="CAB4543154.1"/>
    <property type="molecule type" value="Genomic_DNA"/>
</dbReference>
<keyword evidence="1" id="KW-0472">Membrane</keyword>
<evidence type="ECO:0000313" key="5">
    <source>
        <dbReference type="EMBL" id="CAB4959072.1"/>
    </source>
</evidence>
<dbReference type="EMBL" id="CAEZYL010000018">
    <property type="protein sequence ID" value="CAB4720069.1"/>
    <property type="molecule type" value="Genomic_DNA"/>
</dbReference>
<sequence>MNEAGQRKVLVTGASGYVGGRLVRQLLAEKLHVRVMVRDPKKIAGQSWIDEVEVAVANADNFEDVSKALTGIHTVFYLMHSINMGQRFDEIEAAMANNFARAAENSAVSQIVYLGGIANDAQISQHLASRANTGKQLAAGSVPVMEFRAGIIIGSGSASFEMLRHLTHRLPIMTTPKWVTNRTQPIAIRDVLWYLSQAAQLPRPVNGIFDIGGPEVLTYEKMMQAFARISGLRKRWIIKVPVLSPGLSSLWIGFVTPVPTSLARPLVHSLISEVVADPAKSVAAIIPNPPQGLLNLDQSIELALSRTTENQVETRWSDASMPTAPWQKAQSDPSWAGETILKDFRETITDATPESIWKCIESIGGDTGWYGADFLWWARGVIDRIFGGVGLRRGRRDPEHLRIGDSLDFWRVEEIIPGKKLKLYAEMILPGKAWLEFRLEDVDVDGKKMQRIIQEAIFSPRGLGGTLYWYSVLPLHAFVFPTMLRNLVRSAKRKDFHKNA</sequence>
<protein>
    <submittedName>
        <fullName evidence="3">Unannotated protein</fullName>
    </submittedName>
</protein>
<name>A0A6J6BWI9_9ZZZZ</name>
<dbReference type="AlphaFoldDB" id="A0A6J6BWI9"/>
<dbReference type="EMBL" id="CAFBNS010000052">
    <property type="protein sequence ID" value="CAB4959072.1"/>
    <property type="molecule type" value="Genomic_DNA"/>
</dbReference>
<evidence type="ECO:0000313" key="4">
    <source>
        <dbReference type="EMBL" id="CAB4720069.1"/>
    </source>
</evidence>
<dbReference type="InterPro" id="IPR036291">
    <property type="entry name" value="NAD(P)-bd_dom_sf"/>
</dbReference>
<feature type="transmembrane region" description="Helical" evidence="1">
    <location>
        <begin position="467"/>
        <end position="488"/>
    </location>
</feature>
<dbReference type="GO" id="GO:0005737">
    <property type="term" value="C:cytoplasm"/>
    <property type="evidence" value="ECO:0007669"/>
    <property type="project" value="TreeGrafter"/>
</dbReference>
<dbReference type="Pfam" id="PF11066">
    <property type="entry name" value="DUF2867"/>
    <property type="match status" value="1"/>
</dbReference>
<reference evidence="3" key="1">
    <citation type="submission" date="2020-05" db="EMBL/GenBank/DDBJ databases">
        <authorList>
            <person name="Chiriac C."/>
            <person name="Salcher M."/>
            <person name="Ghai R."/>
            <person name="Kavagutti S V."/>
        </authorList>
    </citation>
    <scope>NUCLEOTIDE SEQUENCE</scope>
</reference>
<keyword evidence="1" id="KW-0812">Transmembrane</keyword>
<keyword evidence="1" id="KW-1133">Transmembrane helix</keyword>
<gene>
    <name evidence="3" type="ORF">UFOPK1380_01176</name>
    <name evidence="4" type="ORF">UFOPK2689_00476</name>
    <name evidence="5" type="ORF">UFOPK3874_00413</name>
    <name evidence="6" type="ORF">UFOPK4095_01117</name>
</gene>
<dbReference type="EMBL" id="CAFBPI010000092">
    <property type="protein sequence ID" value="CAB5022906.1"/>
    <property type="molecule type" value="Genomic_DNA"/>
</dbReference>
<dbReference type="PANTHER" id="PTHR48079">
    <property type="entry name" value="PROTEIN YEEZ"/>
    <property type="match status" value="1"/>
</dbReference>
<proteinExistence type="predicted"/>
<dbReference type="InterPro" id="IPR016040">
    <property type="entry name" value="NAD(P)-bd_dom"/>
</dbReference>
<dbReference type="InterPro" id="IPR021295">
    <property type="entry name" value="DUF2867"/>
</dbReference>
<dbReference type="Pfam" id="PF13460">
    <property type="entry name" value="NAD_binding_10"/>
    <property type="match status" value="1"/>
</dbReference>
<accession>A0A6J6BWI9</accession>
<evidence type="ECO:0000313" key="6">
    <source>
        <dbReference type="EMBL" id="CAB5022906.1"/>
    </source>
</evidence>
<dbReference type="PANTHER" id="PTHR48079:SF6">
    <property type="entry name" value="NAD(P)-BINDING DOMAIN-CONTAINING PROTEIN-RELATED"/>
    <property type="match status" value="1"/>
</dbReference>
<evidence type="ECO:0000313" key="3">
    <source>
        <dbReference type="EMBL" id="CAB4543154.1"/>
    </source>
</evidence>